<dbReference type="Gene3D" id="3.40.50.720">
    <property type="entry name" value="NAD(P)-binding Rossmann-like Domain"/>
    <property type="match status" value="1"/>
</dbReference>
<sequence length="252" mass="26070">MTLQTSELLAGRVALVTGGSRGLGREVVEAFAAAGADVVIAGRKIDSCKETAAKVRAEYGVRALPVAANVGDWADCDALIEAAYGEFGRVDILVNNAGISPLYPSLDAVGESLFDKVIGVNLRGPFRLCAEIGTRMAAGDGGSIINISSVAATRSDVIALPYSAAKAGLNNVTEGFAQAFGPKVRVNAIQCGPFETDIAKAWPAEFRAQFESAVALGRPGRPDEIIGAALYFASDASSFCTGSILRLDGGIR</sequence>
<dbReference type="PRINTS" id="PR00081">
    <property type="entry name" value="GDHRDH"/>
</dbReference>
<proteinExistence type="inferred from homology"/>
<dbReference type="PANTHER" id="PTHR43639:SF1">
    <property type="entry name" value="SHORT-CHAIN DEHYDROGENASE_REDUCTASE FAMILY PROTEIN"/>
    <property type="match status" value="1"/>
</dbReference>
<comment type="caution">
    <text evidence="3">The sequence shown here is derived from an EMBL/GenBank/DDBJ whole genome shotgun (WGS) entry which is preliminary data.</text>
</comment>
<dbReference type="EMBL" id="BMNE01000003">
    <property type="protein sequence ID" value="GGN80858.1"/>
    <property type="molecule type" value="Genomic_DNA"/>
</dbReference>
<protein>
    <submittedName>
        <fullName evidence="3">Short chain dehydrogenase/reductase</fullName>
    </submittedName>
</protein>
<dbReference type="InterPro" id="IPR020904">
    <property type="entry name" value="Sc_DH/Rdtase_CS"/>
</dbReference>
<dbReference type="SUPFAM" id="SSF51735">
    <property type="entry name" value="NAD(P)-binding Rossmann-fold domains"/>
    <property type="match status" value="1"/>
</dbReference>
<dbReference type="Proteomes" id="UP000658127">
    <property type="component" value="Unassembled WGS sequence"/>
</dbReference>
<gene>
    <name evidence="3" type="ORF">GCM10011610_30630</name>
</gene>
<name>A0ABQ2KGU9_9NOCA</name>
<dbReference type="Pfam" id="PF13561">
    <property type="entry name" value="adh_short_C2"/>
    <property type="match status" value="1"/>
</dbReference>
<dbReference type="CDD" id="cd05233">
    <property type="entry name" value="SDR_c"/>
    <property type="match status" value="1"/>
</dbReference>
<dbReference type="InterPro" id="IPR002347">
    <property type="entry name" value="SDR_fam"/>
</dbReference>
<dbReference type="PRINTS" id="PR00080">
    <property type="entry name" value="SDRFAMILY"/>
</dbReference>
<dbReference type="NCBIfam" id="NF005559">
    <property type="entry name" value="PRK07231.1"/>
    <property type="match status" value="1"/>
</dbReference>
<evidence type="ECO:0000313" key="4">
    <source>
        <dbReference type="Proteomes" id="UP000658127"/>
    </source>
</evidence>
<evidence type="ECO:0000256" key="1">
    <source>
        <dbReference type="ARBA" id="ARBA00006484"/>
    </source>
</evidence>
<dbReference type="PANTHER" id="PTHR43639">
    <property type="entry name" value="OXIDOREDUCTASE, SHORT-CHAIN DEHYDROGENASE/REDUCTASE FAMILY (AFU_ORTHOLOGUE AFUA_5G02870)"/>
    <property type="match status" value="1"/>
</dbReference>
<keyword evidence="4" id="KW-1185">Reference proteome</keyword>
<accession>A0ABQ2KGU9</accession>
<dbReference type="PROSITE" id="PS00061">
    <property type="entry name" value="ADH_SHORT"/>
    <property type="match status" value="1"/>
</dbReference>
<organism evidence="3 4">
    <name type="scientific">Nocardia rhizosphaerihabitans</name>
    <dbReference type="NCBI Taxonomy" id="1691570"/>
    <lineage>
        <taxon>Bacteria</taxon>
        <taxon>Bacillati</taxon>
        <taxon>Actinomycetota</taxon>
        <taxon>Actinomycetes</taxon>
        <taxon>Mycobacteriales</taxon>
        <taxon>Nocardiaceae</taxon>
        <taxon>Nocardia</taxon>
    </lineage>
</organism>
<dbReference type="InterPro" id="IPR036291">
    <property type="entry name" value="NAD(P)-bd_dom_sf"/>
</dbReference>
<evidence type="ECO:0000256" key="2">
    <source>
        <dbReference type="ARBA" id="ARBA00023002"/>
    </source>
</evidence>
<comment type="similarity">
    <text evidence="1">Belongs to the short-chain dehydrogenases/reductases (SDR) family.</text>
</comment>
<evidence type="ECO:0000313" key="3">
    <source>
        <dbReference type="EMBL" id="GGN80858.1"/>
    </source>
</evidence>
<reference evidence="4" key="1">
    <citation type="journal article" date="2019" name="Int. J. Syst. Evol. Microbiol.">
        <title>The Global Catalogue of Microorganisms (GCM) 10K type strain sequencing project: providing services to taxonomists for standard genome sequencing and annotation.</title>
        <authorList>
            <consortium name="The Broad Institute Genomics Platform"/>
            <consortium name="The Broad Institute Genome Sequencing Center for Infectious Disease"/>
            <person name="Wu L."/>
            <person name="Ma J."/>
        </authorList>
    </citation>
    <scope>NUCLEOTIDE SEQUENCE [LARGE SCALE GENOMIC DNA]</scope>
    <source>
        <strain evidence="4">CGMCC 4.7329</strain>
    </source>
</reference>
<keyword evidence="2" id="KW-0560">Oxidoreductase</keyword>